<dbReference type="GO" id="GO:0005886">
    <property type="term" value="C:plasma membrane"/>
    <property type="evidence" value="ECO:0007669"/>
    <property type="project" value="UniProtKB-SubCell"/>
</dbReference>
<keyword evidence="7" id="KW-0564">Palmitate</keyword>
<dbReference type="FunFam" id="3.40.50.1980:FF:000003">
    <property type="entry name" value="Iron ABC transporter substrate-binding protein"/>
    <property type="match status" value="1"/>
</dbReference>
<feature type="domain" description="HTH araC/xylS-type" evidence="10">
    <location>
        <begin position="190"/>
        <end position="288"/>
    </location>
</feature>
<evidence type="ECO:0000256" key="8">
    <source>
        <dbReference type="ARBA" id="ARBA00023163"/>
    </source>
</evidence>
<evidence type="ECO:0000256" key="5">
    <source>
        <dbReference type="ARBA" id="ARBA00023015"/>
    </source>
</evidence>
<proteinExistence type="inferred from homology"/>
<dbReference type="SUPFAM" id="SSF53807">
    <property type="entry name" value="Helical backbone' metal receptor"/>
    <property type="match status" value="1"/>
</dbReference>
<dbReference type="Proteomes" id="UP000600247">
    <property type="component" value="Unassembled WGS sequence"/>
</dbReference>
<evidence type="ECO:0000256" key="7">
    <source>
        <dbReference type="ARBA" id="ARBA00023139"/>
    </source>
</evidence>
<evidence type="ECO:0000256" key="3">
    <source>
        <dbReference type="ARBA" id="ARBA00022448"/>
    </source>
</evidence>
<dbReference type="PROSITE" id="PS01124">
    <property type="entry name" value="HTH_ARAC_FAMILY_2"/>
    <property type="match status" value="1"/>
</dbReference>
<dbReference type="Pfam" id="PF12833">
    <property type="entry name" value="HTH_18"/>
    <property type="match status" value="1"/>
</dbReference>
<dbReference type="InterPro" id="IPR018060">
    <property type="entry name" value="HTH_AraC"/>
</dbReference>
<keyword evidence="5" id="KW-0805">Transcription regulation</keyword>
<comment type="subcellular location">
    <subcellularLocation>
        <location evidence="1">Cell membrane</location>
        <topology evidence="1">Lipid-anchor</topology>
    </subcellularLocation>
</comment>
<keyword evidence="3" id="KW-0813">Transport</keyword>
<dbReference type="AlphaFoldDB" id="A0A917GPQ5"/>
<keyword evidence="6" id="KW-0238">DNA-binding</keyword>
<evidence type="ECO:0008006" key="14">
    <source>
        <dbReference type="Google" id="ProtNLM"/>
    </source>
</evidence>
<comment type="caution">
    <text evidence="12">The sequence shown here is derived from an EMBL/GenBank/DDBJ whole genome shotgun (WGS) entry which is preliminary data.</text>
</comment>
<dbReference type="GO" id="GO:0030288">
    <property type="term" value="C:outer membrane-bounded periplasmic space"/>
    <property type="evidence" value="ECO:0007669"/>
    <property type="project" value="TreeGrafter"/>
</dbReference>
<dbReference type="InterPro" id="IPR002491">
    <property type="entry name" value="ABC_transptr_periplasmic_BD"/>
</dbReference>
<name>A0A917GPQ5_9BACL</name>
<reference evidence="12 13" key="1">
    <citation type="journal article" date="2014" name="Int. J. Syst. Evol. Microbiol.">
        <title>Complete genome sequence of Corynebacterium casei LMG S-19264T (=DSM 44701T), isolated from a smear-ripened cheese.</title>
        <authorList>
            <consortium name="US DOE Joint Genome Institute (JGI-PGF)"/>
            <person name="Walter F."/>
            <person name="Albersmeier A."/>
            <person name="Kalinowski J."/>
            <person name="Ruckert C."/>
        </authorList>
    </citation>
    <scope>NUCLEOTIDE SEQUENCE [LARGE SCALE GENOMIC DNA]</scope>
    <source>
        <strain evidence="12 13">CGMCC 1.15286</strain>
    </source>
</reference>
<evidence type="ECO:0000256" key="4">
    <source>
        <dbReference type="ARBA" id="ARBA00022729"/>
    </source>
</evidence>
<keyword evidence="8" id="KW-0804">Transcription</keyword>
<dbReference type="InterPro" id="IPR051313">
    <property type="entry name" value="Bact_iron-sidero_bind"/>
</dbReference>
<evidence type="ECO:0000256" key="1">
    <source>
        <dbReference type="ARBA" id="ARBA00004193"/>
    </source>
</evidence>
<dbReference type="CDD" id="cd01146">
    <property type="entry name" value="FhuD"/>
    <property type="match status" value="1"/>
</dbReference>
<dbReference type="SUPFAM" id="SSF46689">
    <property type="entry name" value="Homeodomain-like"/>
    <property type="match status" value="2"/>
</dbReference>
<dbReference type="SMART" id="SM00342">
    <property type="entry name" value="HTH_ARAC"/>
    <property type="match status" value="1"/>
</dbReference>
<dbReference type="GO" id="GO:1901678">
    <property type="term" value="P:iron coordination entity transport"/>
    <property type="evidence" value="ECO:0007669"/>
    <property type="project" value="UniProtKB-ARBA"/>
</dbReference>
<gene>
    <name evidence="12" type="ORF">GCM10010918_03210</name>
</gene>
<dbReference type="InterPro" id="IPR009057">
    <property type="entry name" value="Homeodomain-like_sf"/>
</dbReference>
<dbReference type="PANTHER" id="PTHR30532:SF21">
    <property type="entry name" value="SIDEROPHORE-BINDING LIPOPROTEIN YFIY-RELATED"/>
    <property type="match status" value="1"/>
</dbReference>
<dbReference type="Pfam" id="PF01497">
    <property type="entry name" value="Peripla_BP_2"/>
    <property type="match status" value="1"/>
</dbReference>
<keyword evidence="13" id="KW-1185">Reference proteome</keyword>
<organism evidence="12 13">
    <name type="scientific">Paenibacillus radicis</name>
    <name type="common">ex Gao et al. 2016</name>
    <dbReference type="NCBI Taxonomy" id="1737354"/>
    <lineage>
        <taxon>Bacteria</taxon>
        <taxon>Bacillati</taxon>
        <taxon>Bacillota</taxon>
        <taxon>Bacilli</taxon>
        <taxon>Bacillales</taxon>
        <taxon>Paenibacillaceae</taxon>
        <taxon>Paenibacillus</taxon>
    </lineage>
</organism>
<protein>
    <recommendedName>
        <fullName evidence="14">Iron complex transport system substrate-binding protein</fullName>
    </recommendedName>
</protein>
<dbReference type="PANTHER" id="PTHR30532">
    <property type="entry name" value="IRON III DICITRATE-BINDING PERIPLASMIC PROTEIN"/>
    <property type="match status" value="1"/>
</dbReference>
<keyword evidence="4" id="KW-0732">Signal</keyword>
<accession>A0A917GPQ5</accession>
<dbReference type="GO" id="GO:0003700">
    <property type="term" value="F:DNA-binding transcription factor activity"/>
    <property type="evidence" value="ECO:0007669"/>
    <property type="project" value="InterPro"/>
</dbReference>
<keyword evidence="9" id="KW-0449">Lipoprotein</keyword>
<dbReference type="InterPro" id="IPR018062">
    <property type="entry name" value="HTH_AraC-typ_CS"/>
</dbReference>
<evidence type="ECO:0000259" key="11">
    <source>
        <dbReference type="PROSITE" id="PS50983"/>
    </source>
</evidence>
<sequence length="675" mass="76521">MNEMGENEEGENEPVKLSDHARLWDHTFIKILDVRHATMEPGEELSSYRLPASAFLYTTRGSAQIRLDGVLNTISRFSVLHGGKGLCLDITAEEFLEYYMILYKAVLALPARPELVKLMEQNNPFQMQYLFTPHYPIPVFQNVTLLSKVWERSETMEKLHIKSIFYQLLHVIFEQMERQSVISVKPDLVAQAIQYIHQRYMEPITLESLLEMLDCSSRQLLRSFKKQVRTSPIDYLIQVRMNKAKELLLTTELTLKDISESVGYADSYYFSRLFKKHEGVSPTLFKEKAQQHNDRRNNPSYLFRYPIVARRHQRYIGNEFENRYQSKREGDLPMYRKSRTAMAATLLFCFALFLSACSTGGTNSAATNGSTPSNNVAATATASPAANTAAETEASTRVIKHAMGEETLTGNPERVVILTNEGTEALLAMGIKPVGAVQSWIGDPWYDHIKQDMEGVTVVGDELQPNIELIASLKPDLIIGNKVRQEKIYEQLKQIAPTIFSDDLAGDWKINFKLYSEALNKQQEGEQAMAAFDKRVEEVKGKLGSKADTKVSVVRFSAKQVRIYQKQTFSGVLLNQLGIARPESQDKESFIEVMSKETIPSMDGDVMFYFVSENPGKTDAANVVEEWKKDPLFQNLNVTKNNKVIQVDEGIWNSAGGYEAANLLLDELVAYFDVK</sequence>
<comment type="similarity">
    <text evidence="2">Belongs to the bacterial solute-binding protein 8 family.</text>
</comment>
<dbReference type="PROSITE" id="PS00041">
    <property type="entry name" value="HTH_ARAC_FAMILY_1"/>
    <property type="match status" value="1"/>
</dbReference>
<dbReference type="Gene3D" id="1.10.10.60">
    <property type="entry name" value="Homeodomain-like"/>
    <property type="match status" value="2"/>
</dbReference>
<dbReference type="Gene3D" id="3.40.50.1980">
    <property type="entry name" value="Nitrogenase molybdenum iron protein domain"/>
    <property type="match status" value="2"/>
</dbReference>
<evidence type="ECO:0000313" key="13">
    <source>
        <dbReference type="Proteomes" id="UP000600247"/>
    </source>
</evidence>
<evidence type="ECO:0000313" key="12">
    <source>
        <dbReference type="EMBL" id="GGG53785.1"/>
    </source>
</evidence>
<dbReference type="EMBL" id="BMHY01000001">
    <property type="protein sequence ID" value="GGG53785.1"/>
    <property type="molecule type" value="Genomic_DNA"/>
</dbReference>
<evidence type="ECO:0000256" key="6">
    <source>
        <dbReference type="ARBA" id="ARBA00023125"/>
    </source>
</evidence>
<evidence type="ECO:0000256" key="2">
    <source>
        <dbReference type="ARBA" id="ARBA00008814"/>
    </source>
</evidence>
<dbReference type="GO" id="GO:0043565">
    <property type="term" value="F:sequence-specific DNA binding"/>
    <property type="evidence" value="ECO:0007669"/>
    <property type="project" value="InterPro"/>
</dbReference>
<feature type="domain" description="Fe/B12 periplasmic-binding" evidence="11">
    <location>
        <begin position="414"/>
        <end position="675"/>
    </location>
</feature>
<dbReference type="PROSITE" id="PS50983">
    <property type="entry name" value="FE_B12_PBP"/>
    <property type="match status" value="1"/>
</dbReference>
<evidence type="ECO:0000259" key="10">
    <source>
        <dbReference type="PROSITE" id="PS01124"/>
    </source>
</evidence>
<evidence type="ECO:0000256" key="9">
    <source>
        <dbReference type="ARBA" id="ARBA00023288"/>
    </source>
</evidence>